<feature type="non-terminal residue" evidence="2">
    <location>
        <position position="1"/>
    </location>
</feature>
<feature type="region of interest" description="Disordered" evidence="1">
    <location>
        <begin position="57"/>
        <end position="76"/>
    </location>
</feature>
<feature type="region of interest" description="Disordered" evidence="1">
    <location>
        <begin position="1"/>
        <end position="24"/>
    </location>
</feature>
<dbReference type="Proteomes" id="UP000243799">
    <property type="component" value="Unassembled WGS sequence"/>
</dbReference>
<dbReference type="EMBL" id="FOKG01000001">
    <property type="protein sequence ID" value="SFA85138.1"/>
    <property type="molecule type" value="Genomic_DNA"/>
</dbReference>
<evidence type="ECO:0000313" key="2">
    <source>
        <dbReference type="EMBL" id="SFA85138.1"/>
    </source>
</evidence>
<protein>
    <submittedName>
        <fullName evidence="2">Uncharacterized protein</fullName>
    </submittedName>
</protein>
<accession>A0A1I0WA35</accession>
<sequence>NGEYTEQPLTDTQGRSITEELIDPEAFSQKSYDSRAIRDGHLEWLAADGRIMSTDITSGATEPRIDTGFTSGSDKSSQAIFTDRSIHLIQETFDGETPIKITQLDRATADPITEITVPGLAEQLGLEFNLRGTAVPPGA</sequence>
<organism evidence="2 3">
    <name type="scientific">Amycolatopsis marina</name>
    <dbReference type="NCBI Taxonomy" id="490629"/>
    <lineage>
        <taxon>Bacteria</taxon>
        <taxon>Bacillati</taxon>
        <taxon>Actinomycetota</taxon>
        <taxon>Actinomycetes</taxon>
        <taxon>Pseudonocardiales</taxon>
        <taxon>Pseudonocardiaceae</taxon>
        <taxon>Amycolatopsis</taxon>
    </lineage>
</organism>
<dbReference type="AlphaFoldDB" id="A0A1I0WA35"/>
<evidence type="ECO:0000313" key="3">
    <source>
        <dbReference type="Proteomes" id="UP000243799"/>
    </source>
</evidence>
<proteinExistence type="predicted"/>
<dbReference type="RefSeq" id="WP_177242453.1">
    <property type="nucleotide sequence ID" value="NZ_FOKG01000001.1"/>
</dbReference>
<evidence type="ECO:0000256" key="1">
    <source>
        <dbReference type="SAM" id="MobiDB-lite"/>
    </source>
</evidence>
<reference evidence="3" key="1">
    <citation type="submission" date="2016-10" db="EMBL/GenBank/DDBJ databases">
        <authorList>
            <person name="Varghese N."/>
            <person name="Submissions S."/>
        </authorList>
    </citation>
    <scope>NUCLEOTIDE SEQUENCE [LARGE SCALE GENOMIC DNA]</scope>
    <source>
        <strain evidence="3">CGMCC 4.3568</strain>
    </source>
</reference>
<feature type="compositionally biased region" description="Polar residues" evidence="1">
    <location>
        <begin position="7"/>
        <end position="16"/>
    </location>
</feature>
<gene>
    <name evidence="2" type="ORF">SAMN05216266_101843</name>
</gene>
<name>A0A1I0WA35_9PSEU</name>
<keyword evidence="3" id="KW-1185">Reference proteome</keyword>